<gene>
    <name evidence="2" type="ORF">C1H46_024804</name>
</gene>
<dbReference type="GO" id="GO:0080048">
    <property type="term" value="F:GDP-D-glucose phosphorylase activity"/>
    <property type="evidence" value="ECO:0007669"/>
    <property type="project" value="InterPro"/>
</dbReference>
<dbReference type="Pfam" id="PF26217">
    <property type="entry name" value="GDPGP1_N"/>
    <property type="match status" value="1"/>
</dbReference>
<protein>
    <recommendedName>
        <fullName evidence="1">GDPGP1-like N-terminal domain-containing protein</fullName>
    </recommendedName>
</protein>
<evidence type="ECO:0000259" key="1">
    <source>
        <dbReference type="Pfam" id="PF26217"/>
    </source>
</evidence>
<dbReference type="PANTHER" id="PTHR20884">
    <property type="entry name" value="GDP-D-GLUCOSE PHOSPHORYLASE 1"/>
    <property type="match status" value="1"/>
</dbReference>
<dbReference type="AlphaFoldDB" id="A0A540LTN5"/>
<sequence length="239" mass="27359">MAEKSMTVRSFEYWSPTTSSWWGIKSPIESGTKLCWCGDFSIENIDEDSRVRCVWKVPVETRRITVILLLLKRGTHEEFLHAVQKLDRLPFHAQKTLQGRRRSVLRKLFKVVSVLMTTQLLEVVGEPKSNTSSDERQSNEHRQIKSDLIHRLGTRKVNQGCFQSGLRRMEALEGARLVGGCGYNCLNQCCIPGICVIPGQFGFIAELNEGRHLKKRSTEFRVDKVLQPFDGSKFNFTKV</sequence>
<dbReference type="GO" id="GO:0000166">
    <property type="term" value="F:nucleotide binding"/>
    <property type="evidence" value="ECO:0007669"/>
    <property type="project" value="UniProtKB-KW"/>
</dbReference>
<reference evidence="2 3" key="1">
    <citation type="journal article" date="2019" name="G3 (Bethesda)">
        <title>Sequencing of a Wild Apple (Malus baccata) Genome Unravels the Differences Between Cultivated and Wild Apple Species Regarding Disease Resistance and Cold Tolerance.</title>
        <authorList>
            <person name="Chen X."/>
        </authorList>
    </citation>
    <scope>NUCLEOTIDE SEQUENCE [LARGE SCALE GENOMIC DNA]</scope>
    <source>
        <strain evidence="3">cv. Shandingzi</strain>
        <tissue evidence="2">Leaves</tissue>
    </source>
</reference>
<dbReference type="EMBL" id="VIEB01000472">
    <property type="protein sequence ID" value="TQD89669.1"/>
    <property type="molecule type" value="Genomic_DNA"/>
</dbReference>
<keyword evidence="3" id="KW-1185">Reference proteome</keyword>
<evidence type="ECO:0000313" key="3">
    <source>
        <dbReference type="Proteomes" id="UP000315295"/>
    </source>
</evidence>
<accession>A0A540LTN5</accession>
<dbReference type="InterPro" id="IPR026506">
    <property type="entry name" value="GDPGP"/>
</dbReference>
<feature type="domain" description="GDPGP1-like N-terminal" evidence="1">
    <location>
        <begin position="196"/>
        <end position="239"/>
    </location>
</feature>
<name>A0A540LTN5_MALBA</name>
<dbReference type="InterPro" id="IPR058866">
    <property type="entry name" value="GDPGP1_N"/>
</dbReference>
<dbReference type="GO" id="GO:0006006">
    <property type="term" value="P:glucose metabolic process"/>
    <property type="evidence" value="ECO:0007669"/>
    <property type="project" value="TreeGrafter"/>
</dbReference>
<dbReference type="Proteomes" id="UP000315295">
    <property type="component" value="Unassembled WGS sequence"/>
</dbReference>
<dbReference type="GO" id="GO:0005085">
    <property type="term" value="F:guanyl-nucleotide exchange factor activity"/>
    <property type="evidence" value="ECO:0007669"/>
    <property type="project" value="UniProtKB-KW"/>
</dbReference>
<dbReference type="GO" id="GO:0005737">
    <property type="term" value="C:cytoplasm"/>
    <property type="evidence" value="ECO:0007669"/>
    <property type="project" value="UniProtKB-SubCell"/>
</dbReference>
<dbReference type="GO" id="GO:0016787">
    <property type="term" value="F:hydrolase activity"/>
    <property type="evidence" value="ECO:0007669"/>
    <property type="project" value="UniProtKB-KW"/>
</dbReference>
<dbReference type="PANTHER" id="PTHR20884:SF21">
    <property type="entry name" value="GDP-L-GALACTOSE PHOSPHORYLASE 1"/>
    <property type="match status" value="1"/>
</dbReference>
<comment type="caution">
    <text evidence="2">The sequence shown here is derived from an EMBL/GenBank/DDBJ whole genome shotgun (WGS) entry which is preliminary data.</text>
</comment>
<dbReference type="STRING" id="106549.A0A540LTN5"/>
<evidence type="ECO:0000313" key="2">
    <source>
        <dbReference type="EMBL" id="TQD89669.1"/>
    </source>
</evidence>
<proteinExistence type="predicted"/>
<organism evidence="2 3">
    <name type="scientific">Malus baccata</name>
    <name type="common">Siberian crab apple</name>
    <name type="synonym">Pyrus baccata</name>
    <dbReference type="NCBI Taxonomy" id="106549"/>
    <lineage>
        <taxon>Eukaryota</taxon>
        <taxon>Viridiplantae</taxon>
        <taxon>Streptophyta</taxon>
        <taxon>Embryophyta</taxon>
        <taxon>Tracheophyta</taxon>
        <taxon>Spermatophyta</taxon>
        <taxon>Magnoliopsida</taxon>
        <taxon>eudicotyledons</taxon>
        <taxon>Gunneridae</taxon>
        <taxon>Pentapetalae</taxon>
        <taxon>rosids</taxon>
        <taxon>fabids</taxon>
        <taxon>Rosales</taxon>
        <taxon>Rosaceae</taxon>
        <taxon>Amygdaloideae</taxon>
        <taxon>Maleae</taxon>
        <taxon>Malus</taxon>
    </lineage>
</organism>